<organism evidence="1 2">
    <name type="scientific">Leptospira barantonii</name>
    <dbReference type="NCBI Taxonomy" id="2023184"/>
    <lineage>
        <taxon>Bacteria</taxon>
        <taxon>Pseudomonadati</taxon>
        <taxon>Spirochaetota</taxon>
        <taxon>Spirochaetia</taxon>
        <taxon>Leptospirales</taxon>
        <taxon>Leptospiraceae</taxon>
        <taxon>Leptospira</taxon>
    </lineage>
</organism>
<reference evidence="1 2" key="1">
    <citation type="journal article" date="2019" name="PLoS Negl. Trop. Dis.">
        <title>Revisiting the worldwide diversity of Leptospira species in the environment.</title>
        <authorList>
            <person name="Vincent A.T."/>
            <person name="Schiettekatte O."/>
            <person name="Bourhy P."/>
            <person name="Veyrier F.J."/>
            <person name="Picardeau M."/>
        </authorList>
    </citation>
    <scope>NUCLEOTIDE SEQUENCE [LARGE SCALE GENOMIC DNA]</scope>
    <source>
        <strain evidence="1 2">201702444</strain>
    </source>
</reference>
<dbReference type="SUPFAM" id="SSF56399">
    <property type="entry name" value="ADP-ribosylation"/>
    <property type="match status" value="1"/>
</dbReference>
<comment type="caution">
    <text evidence="1">The sequence shown here is derived from an EMBL/GenBank/DDBJ whole genome shotgun (WGS) entry which is preliminary data.</text>
</comment>
<gene>
    <name evidence="1" type="ORF">EHQ76_04580</name>
</gene>
<dbReference type="PANTHER" id="PTHR34129">
    <property type="entry name" value="BLR1139 PROTEIN"/>
    <property type="match status" value="1"/>
</dbReference>
<sequence>MVSFSENLIYNIASKKDYEEALKNGSYITDSLSSEGFIHSSKKNQVEETANRIFAGRKDLVLLFVNTDRLKSPLKFEASGSSKFSKEDGKNIFPHIYGPLNVDAIEKVLEISPDENGRFRFSFLD</sequence>
<dbReference type="Gene3D" id="3.20.170.20">
    <property type="entry name" value="Protein of unknown function DUF952"/>
    <property type="match status" value="1"/>
</dbReference>
<protein>
    <submittedName>
        <fullName evidence="1">DUF952 domain-containing protein</fullName>
    </submittedName>
</protein>
<evidence type="ECO:0000313" key="2">
    <source>
        <dbReference type="Proteomes" id="UP000298429"/>
    </source>
</evidence>
<dbReference type="OrthoDB" id="5638018at2"/>
<dbReference type="AlphaFoldDB" id="A0A5F2BP10"/>
<evidence type="ECO:0000313" key="1">
    <source>
        <dbReference type="EMBL" id="TGM07278.1"/>
    </source>
</evidence>
<dbReference type="Proteomes" id="UP000298429">
    <property type="component" value="Unassembled WGS sequence"/>
</dbReference>
<dbReference type="Pfam" id="PF06108">
    <property type="entry name" value="DUF952"/>
    <property type="match status" value="1"/>
</dbReference>
<dbReference type="InterPro" id="IPR009297">
    <property type="entry name" value="DUF952"/>
</dbReference>
<dbReference type="RefSeq" id="WP_135669927.1">
    <property type="nucleotide sequence ID" value="NZ_RQGN01000023.1"/>
</dbReference>
<name>A0A5F2BP10_9LEPT</name>
<dbReference type="PANTHER" id="PTHR34129:SF1">
    <property type="entry name" value="DUF952 DOMAIN-CONTAINING PROTEIN"/>
    <property type="match status" value="1"/>
</dbReference>
<accession>A0A5F2BP10</accession>
<dbReference type="EMBL" id="RQGN01000023">
    <property type="protein sequence ID" value="TGM07278.1"/>
    <property type="molecule type" value="Genomic_DNA"/>
</dbReference>
<proteinExistence type="predicted"/>